<dbReference type="PROSITE" id="PS50013">
    <property type="entry name" value="CHROMO_2"/>
    <property type="match status" value="2"/>
</dbReference>
<dbReference type="InterPro" id="IPR023779">
    <property type="entry name" value="Chromodomain_CS"/>
</dbReference>
<dbReference type="Pfam" id="PF01393">
    <property type="entry name" value="Chromo_shadow"/>
    <property type="match status" value="1"/>
</dbReference>
<evidence type="ECO:0000256" key="1">
    <source>
        <dbReference type="ARBA" id="ARBA00004123"/>
    </source>
</evidence>
<keyword evidence="8" id="KW-1185">Reference proteome</keyword>
<dbReference type="GO" id="GO:0005634">
    <property type="term" value="C:nucleus"/>
    <property type="evidence" value="ECO:0007669"/>
    <property type="project" value="UniProtKB-SubCell"/>
</dbReference>
<dbReference type="EMBL" id="UYSG01002531">
    <property type="protein sequence ID" value="VDL57571.1"/>
    <property type="molecule type" value="Genomic_DNA"/>
</dbReference>
<dbReference type="PANTHER" id="PTHR22812">
    <property type="entry name" value="CHROMOBOX PROTEIN"/>
    <property type="match status" value="1"/>
</dbReference>
<dbReference type="PROSITE" id="PS00598">
    <property type="entry name" value="CHROMO_1"/>
    <property type="match status" value="1"/>
</dbReference>
<evidence type="ECO:0000313" key="5">
    <source>
        <dbReference type="EMBL" id="VDL57571.1"/>
    </source>
</evidence>
<evidence type="ECO:0000256" key="2">
    <source>
        <dbReference type="ARBA" id="ARBA00022737"/>
    </source>
</evidence>
<dbReference type="Proteomes" id="UP000321570">
    <property type="component" value="Unassembled WGS sequence"/>
</dbReference>
<gene>
    <name evidence="5" type="ORF">HDID_LOCUS5253</name>
    <name evidence="6" type="ORF">WMSIL1_LOCUS13052</name>
</gene>
<feature type="domain" description="Chromo" evidence="4">
    <location>
        <begin position="8"/>
        <end position="58"/>
    </location>
</feature>
<dbReference type="Pfam" id="PF00385">
    <property type="entry name" value="Chromo"/>
    <property type="match status" value="1"/>
</dbReference>
<dbReference type="FunFam" id="2.40.50.40:FF:000031">
    <property type="entry name" value="Heterochromatin protein 1"/>
    <property type="match status" value="1"/>
</dbReference>
<evidence type="ECO:0000313" key="6">
    <source>
        <dbReference type="EMBL" id="VUZ55179.1"/>
    </source>
</evidence>
<dbReference type="STRING" id="6216.A0A0R3SJZ0"/>
<proteinExistence type="predicted"/>
<evidence type="ECO:0000259" key="4">
    <source>
        <dbReference type="PROSITE" id="PS50013"/>
    </source>
</evidence>
<reference evidence="9" key="1">
    <citation type="submission" date="2017-02" db="UniProtKB">
        <authorList>
            <consortium name="WormBaseParasite"/>
        </authorList>
    </citation>
    <scope>IDENTIFICATION</scope>
</reference>
<dbReference type="CDD" id="cd00024">
    <property type="entry name" value="CD_CSD"/>
    <property type="match status" value="1"/>
</dbReference>
<dbReference type="SMART" id="SM00298">
    <property type="entry name" value="CHROMO"/>
    <property type="match status" value="2"/>
</dbReference>
<dbReference type="InterPro" id="IPR051219">
    <property type="entry name" value="Heterochromatin_chromo-domain"/>
</dbReference>
<name>A0A0R3SJZ0_HYMDI</name>
<evidence type="ECO:0000313" key="8">
    <source>
        <dbReference type="Proteomes" id="UP000321570"/>
    </source>
</evidence>
<dbReference type="InterPro" id="IPR000953">
    <property type="entry name" value="Chromo/chromo_shadow_dom"/>
</dbReference>
<dbReference type="Gene3D" id="2.40.50.40">
    <property type="match status" value="2"/>
</dbReference>
<reference evidence="5 7" key="2">
    <citation type="submission" date="2018-11" db="EMBL/GenBank/DDBJ databases">
        <authorList>
            <consortium name="Pathogen Informatics"/>
        </authorList>
    </citation>
    <scope>NUCLEOTIDE SEQUENCE [LARGE SCALE GENOMIC DNA]</scope>
</reference>
<keyword evidence="2" id="KW-0677">Repeat</keyword>
<dbReference type="Proteomes" id="UP000274504">
    <property type="component" value="Unassembled WGS sequence"/>
</dbReference>
<dbReference type="GO" id="GO:0000792">
    <property type="term" value="C:heterochromatin"/>
    <property type="evidence" value="ECO:0007669"/>
    <property type="project" value="UniProtKB-ARBA"/>
</dbReference>
<dbReference type="EMBL" id="CABIJS010000688">
    <property type="protein sequence ID" value="VUZ55179.1"/>
    <property type="molecule type" value="Genomic_DNA"/>
</dbReference>
<evidence type="ECO:0000313" key="7">
    <source>
        <dbReference type="Proteomes" id="UP000274504"/>
    </source>
</evidence>
<dbReference type="AlphaFoldDB" id="A0A0R3SJZ0"/>
<dbReference type="OrthoDB" id="433924at2759"/>
<dbReference type="InterPro" id="IPR023780">
    <property type="entry name" value="Chromo_domain"/>
</dbReference>
<dbReference type="InterPro" id="IPR008251">
    <property type="entry name" value="Chromo_shadow_dom"/>
</dbReference>
<dbReference type="InterPro" id="IPR016197">
    <property type="entry name" value="Chromo-like_dom_sf"/>
</dbReference>
<comment type="subcellular location">
    <subcellularLocation>
        <location evidence="1">Nucleus</location>
    </subcellularLocation>
</comment>
<dbReference type="SUPFAM" id="SSF54160">
    <property type="entry name" value="Chromo domain-like"/>
    <property type="match status" value="2"/>
</dbReference>
<accession>A0A0R3SJZ0</accession>
<organism evidence="9">
    <name type="scientific">Hymenolepis diminuta</name>
    <name type="common">Rat tapeworm</name>
    <dbReference type="NCBI Taxonomy" id="6216"/>
    <lineage>
        <taxon>Eukaryota</taxon>
        <taxon>Metazoa</taxon>
        <taxon>Spiralia</taxon>
        <taxon>Lophotrochozoa</taxon>
        <taxon>Platyhelminthes</taxon>
        <taxon>Cestoda</taxon>
        <taxon>Eucestoda</taxon>
        <taxon>Cyclophyllidea</taxon>
        <taxon>Hymenolepididae</taxon>
        <taxon>Hymenolepis</taxon>
    </lineage>
</organism>
<dbReference type="CDD" id="cd00034">
    <property type="entry name" value="CSD"/>
    <property type="match status" value="1"/>
</dbReference>
<reference evidence="6 8" key="3">
    <citation type="submission" date="2019-07" db="EMBL/GenBank/DDBJ databases">
        <authorList>
            <person name="Jastrzebski P J."/>
            <person name="Paukszto L."/>
            <person name="Jastrzebski P J."/>
        </authorList>
    </citation>
    <scope>NUCLEOTIDE SEQUENCE [LARGE SCALE GENOMIC DNA]</scope>
    <source>
        <strain evidence="6 8">WMS-il1</strain>
    </source>
</reference>
<dbReference type="SMART" id="SM00300">
    <property type="entry name" value="ChSh"/>
    <property type="match status" value="1"/>
</dbReference>
<feature type="domain" description="Chromo" evidence="4">
    <location>
        <begin position="87"/>
        <end position="145"/>
    </location>
</feature>
<dbReference type="WBParaSite" id="HDID_0000525501-mRNA-1">
    <property type="protein sequence ID" value="HDID_0000525501-mRNA-1"/>
    <property type="gene ID" value="HDID_0000525501"/>
</dbReference>
<evidence type="ECO:0000313" key="9">
    <source>
        <dbReference type="WBParaSite" id="HDID_0000525501-mRNA-1"/>
    </source>
</evidence>
<keyword evidence="3" id="KW-0539">Nucleus</keyword>
<sequence length="145" mass="17202">MSNKNNEHEVEKVLDMRYGDNMKEYLIKWLNYSESDNSWEPEDHLNCPEKIEEFHKKRFRTSLHFDFSGRSQDQDSNSNQRGFDRKLPVEKIVGATKTRGEIIFLIKWQNCDHTDLIPAKEANKKCPQAVISFYEKRLAFDSLPF</sequence>
<protein>
    <submittedName>
        <fullName evidence="9">Chromo domain-containing protein</fullName>
    </submittedName>
</protein>
<evidence type="ECO:0000256" key="3">
    <source>
        <dbReference type="ARBA" id="ARBA00023242"/>
    </source>
</evidence>